<name>A0A562S9M4_9BACT</name>
<evidence type="ECO:0000313" key="13">
    <source>
        <dbReference type="EMBL" id="TWI77240.1"/>
    </source>
</evidence>
<evidence type="ECO:0000256" key="2">
    <source>
        <dbReference type="ARBA" id="ARBA00022516"/>
    </source>
</evidence>
<comment type="function">
    <text evidence="11">Catalyzes the formation of phosphatidylethanolamine (PtdEtn) from phosphatidylserine (PtdSer).</text>
</comment>
<keyword evidence="2 11" id="KW-0444">Lipid biosynthesis</keyword>
<evidence type="ECO:0000256" key="6">
    <source>
        <dbReference type="ARBA" id="ARBA00023145"/>
    </source>
</evidence>
<dbReference type="UniPathway" id="UPA00558">
    <property type="reaction ID" value="UER00616"/>
</dbReference>
<organism evidence="13 14">
    <name type="scientific">Desulfobotulus alkaliphilus</name>
    <dbReference type="NCBI Taxonomy" id="622671"/>
    <lineage>
        <taxon>Bacteria</taxon>
        <taxon>Pseudomonadati</taxon>
        <taxon>Thermodesulfobacteriota</taxon>
        <taxon>Desulfobacteria</taxon>
        <taxon>Desulfobacterales</taxon>
        <taxon>Desulfobacteraceae</taxon>
        <taxon>Desulfobotulus</taxon>
    </lineage>
</organism>
<evidence type="ECO:0000256" key="12">
    <source>
        <dbReference type="SAM" id="Phobius"/>
    </source>
</evidence>
<proteinExistence type="inferred from homology"/>
<keyword evidence="9 11" id="KW-1208">Phospholipid metabolism</keyword>
<protein>
    <recommendedName>
        <fullName evidence="11">Phosphatidylserine decarboxylase proenzyme</fullName>
        <ecNumber evidence="11">4.1.1.65</ecNumber>
    </recommendedName>
    <component>
        <recommendedName>
            <fullName evidence="11">Phosphatidylserine decarboxylase alpha chain</fullName>
        </recommendedName>
    </component>
    <component>
        <recommendedName>
            <fullName evidence="11">Phosphatidylserine decarboxylase beta chain</fullName>
        </recommendedName>
    </component>
</protein>
<keyword evidence="10 11" id="KW-0670">Pyruvate</keyword>
<keyword evidence="4 11" id="KW-0443">Lipid metabolism</keyword>
<dbReference type="EC" id="4.1.1.65" evidence="11"/>
<feature type="transmembrane region" description="Helical" evidence="12">
    <location>
        <begin position="25"/>
        <end position="58"/>
    </location>
</feature>
<dbReference type="GO" id="GO:0004609">
    <property type="term" value="F:phosphatidylserine decarboxylase activity"/>
    <property type="evidence" value="ECO:0007669"/>
    <property type="project" value="UniProtKB-UniRule"/>
</dbReference>
<comment type="caution">
    <text evidence="13">The sequence shown here is derived from an EMBL/GenBank/DDBJ whole genome shotgun (WGS) entry which is preliminary data.</text>
</comment>
<feature type="chain" id="PRO_5023403576" description="Phosphatidylserine decarboxylase beta chain" evidence="11">
    <location>
        <begin position="1"/>
        <end position="191"/>
    </location>
</feature>
<dbReference type="Pfam" id="PF02666">
    <property type="entry name" value="PS_Dcarbxylase"/>
    <property type="match status" value="1"/>
</dbReference>
<evidence type="ECO:0000256" key="10">
    <source>
        <dbReference type="ARBA" id="ARBA00023317"/>
    </source>
</evidence>
<feature type="chain" id="PRO_5023403575" description="Phosphatidylserine decarboxylase alpha chain" evidence="11">
    <location>
        <begin position="192"/>
        <end position="223"/>
    </location>
</feature>
<dbReference type="GO" id="GO:0006646">
    <property type="term" value="P:phosphatidylethanolamine biosynthetic process"/>
    <property type="evidence" value="ECO:0007669"/>
    <property type="project" value="UniProtKB-UniRule"/>
</dbReference>
<comment type="PTM">
    <text evidence="11">Is synthesized initially as an inactive proenzyme. Formation of the active enzyme involves a self-maturation process in which the active site pyruvoyl group is generated from an internal serine residue via an autocatalytic post-translational modification. Two non-identical subunits are generated from the proenzyme in this reaction, and the pyruvate is formed at the N-terminus of the alpha chain, which is derived from the carboxyl end of the proenzyme. The post-translation cleavage follows an unusual pathway, termed non-hydrolytic serinolysis, in which the side chain hydroxyl group of the serine supplies its oxygen atom to form the C-terminus of the beta chain, while the remainder of the serine residue undergoes an oxidative deamination to produce ammonia and the pyruvoyl prosthetic group on the alpha chain.</text>
</comment>
<dbReference type="InterPro" id="IPR033175">
    <property type="entry name" value="PSD-A"/>
</dbReference>
<evidence type="ECO:0000256" key="4">
    <source>
        <dbReference type="ARBA" id="ARBA00023098"/>
    </source>
</evidence>
<keyword evidence="5 11" id="KW-0472">Membrane</keyword>
<feature type="active site" description="Schiff-base intermediate with substrate; via pyruvic acid" evidence="11">
    <location>
        <position position="192"/>
    </location>
</feature>
<comment type="catalytic activity">
    <reaction evidence="11">
        <text>a 1,2-diacyl-sn-glycero-3-phospho-L-serine + H(+) = a 1,2-diacyl-sn-glycero-3-phosphoethanolamine + CO2</text>
        <dbReference type="Rhea" id="RHEA:20828"/>
        <dbReference type="ChEBI" id="CHEBI:15378"/>
        <dbReference type="ChEBI" id="CHEBI:16526"/>
        <dbReference type="ChEBI" id="CHEBI:57262"/>
        <dbReference type="ChEBI" id="CHEBI:64612"/>
        <dbReference type="EC" id="4.1.1.65"/>
    </reaction>
</comment>
<reference evidence="13 14" key="1">
    <citation type="submission" date="2019-07" db="EMBL/GenBank/DDBJ databases">
        <title>Genome sequencing of 100 strains of the haloalkaliphilic chemolithoautotrophic sulfur-oxidizing bacterium Thioalkalivibrio.</title>
        <authorList>
            <person name="Muyzer G."/>
        </authorList>
    </citation>
    <scope>NUCLEOTIDE SEQUENCE [LARGE SCALE GENOMIC DNA]</scope>
    <source>
        <strain evidence="13 14">ASO4-4</strain>
    </source>
</reference>
<evidence type="ECO:0000256" key="11">
    <source>
        <dbReference type="HAMAP-Rule" id="MF_00664"/>
    </source>
</evidence>
<evidence type="ECO:0000313" key="14">
    <source>
        <dbReference type="Proteomes" id="UP000318307"/>
    </source>
</evidence>
<feature type="modified residue" description="Pyruvic acid (Ser); by autocatalysis" evidence="11">
    <location>
        <position position="192"/>
    </location>
</feature>
<accession>A0A562S9M4</accession>
<comment type="pathway">
    <text evidence="11">Phospholipid metabolism; phosphatidylethanolamine biosynthesis; phosphatidylethanolamine from CDP-diacylglycerol: step 2/2.</text>
</comment>
<dbReference type="PANTHER" id="PTHR35809:SF1">
    <property type="entry name" value="ARCHAETIDYLSERINE DECARBOXYLASE PROENZYME-RELATED"/>
    <property type="match status" value="1"/>
</dbReference>
<dbReference type="NCBIfam" id="NF003678">
    <property type="entry name" value="PRK05305.1-2"/>
    <property type="match status" value="1"/>
</dbReference>
<evidence type="ECO:0000256" key="3">
    <source>
        <dbReference type="ARBA" id="ARBA00022793"/>
    </source>
</evidence>
<keyword evidence="6 11" id="KW-0865">Zymogen</keyword>
<keyword evidence="14" id="KW-1185">Reference proteome</keyword>
<keyword evidence="3 11" id="KW-0210">Decarboxylase</keyword>
<dbReference type="InterPro" id="IPR003817">
    <property type="entry name" value="PS_Dcarbxylase"/>
</dbReference>
<comment type="subcellular location">
    <subcellularLocation>
        <location evidence="11">Cell membrane</location>
        <topology evidence="11">Peripheral membrane protein</topology>
    </subcellularLocation>
</comment>
<dbReference type="EMBL" id="VLLC01000001">
    <property type="protein sequence ID" value="TWI77240.1"/>
    <property type="molecule type" value="Genomic_DNA"/>
</dbReference>
<keyword evidence="1 11" id="KW-1003">Cell membrane</keyword>
<keyword evidence="12" id="KW-0812">Transmembrane</keyword>
<dbReference type="RefSeq" id="WP_144681101.1">
    <property type="nucleotide sequence ID" value="NZ_VLLC01000001.1"/>
</dbReference>
<dbReference type="GO" id="GO:0005886">
    <property type="term" value="C:plasma membrane"/>
    <property type="evidence" value="ECO:0007669"/>
    <property type="project" value="UniProtKB-SubCell"/>
</dbReference>
<comment type="cofactor">
    <cofactor evidence="11">
        <name>pyruvate</name>
        <dbReference type="ChEBI" id="CHEBI:15361"/>
    </cofactor>
    <text evidence="11">Binds 1 pyruvoyl group covalently per subunit.</text>
</comment>
<sequence length="223" mass="24590">MNDFSRPDLPSESGFPIARAGYPFIFISVFVTAIAAILGWSWLAGLGLCFSLFCFWFFRDPDRVIPSDPSALVSPADGKVIVAKRVEAHPYGEGPAFQISIFMSVFNVHVNRIPFDGVVREVRYQPGRFLNASLDKASKDNERNALLIETPSSVKFWTVQVAGLVARRIICRVREGDSVSRGVRFGVICFGSRLDLYLPADFECAVKVGEKTQAGTTTLGSMK</sequence>
<dbReference type="PANTHER" id="PTHR35809">
    <property type="entry name" value="ARCHAETIDYLSERINE DECARBOXYLASE PROENZYME-RELATED"/>
    <property type="match status" value="1"/>
</dbReference>
<comment type="similarity">
    <text evidence="11">Belongs to the phosphatidylserine decarboxylase family. PSD-A subfamily.</text>
</comment>
<keyword evidence="12" id="KW-1133">Transmembrane helix</keyword>
<comment type="subunit">
    <text evidence="11">Heterodimer of a large membrane-associated beta subunit and a small pyruvoyl-containing alpha subunit.</text>
</comment>
<gene>
    <name evidence="11" type="primary">psd</name>
    <name evidence="13" type="ORF">LZ24_00040</name>
</gene>
<evidence type="ECO:0000256" key="1">
    <source>
        <dbReference type="ARBA" id="ARBA00022475"/>
    </source>
</evidence>
<dbReference type="HAMAP" id="MF_00664">
    <property type="entry name" value="PS_decarb_PSD_A"/>
    <property type="match status" value="1"/>
</dbReference>
<dbReference type="Proteomes" id="UP000318307">
    <property type="component" value="Unassembled WGS sequence"/>
</dbReference>
<evidence type="ECO:0000256" key="8">
    <source>
        <dbReference type="ARBA" id="ARBA00023239"/>
    </source>
</evidence>
<evidence type="ECO:0000256" key="7">
    <source>
        <dbReference type="ARBA" id="ARBA00023209"/>
    </source>
</evidence>
<feature type="site" description="Cleavage (non-hydrolytic); by autocatalysis" evidence="11">
    <location>
        <begin position="191"/>
        <end position="192"/>
    </location>
</feature>
<evidence type="ECO:0000256" key="9">
    <source>
        <dbReference type="ARBA" id="ARBA00023264"/>
    </source>
</evidence>
<keyword evidence="8 11" id="KW-0456">Lyase</keyword>
<dbReference type="NCBIfam" id="NF003685">
    <property type="entry name" value="PRK05305.2-5"/>
    <property type="match status" value="1"/>
</dbReference>
<dbReference type="OrthoDB" id="9790893at2"/>
<keyword evidence="7 11" id="KW-0594">Phospholipid biosynthesis</keyword>
<evidence type="ECO:0000256" key="5">
    <source>
        <dbReference type="ARBA" id="ARBA00023136"/>
    </source>
</evidence>
<dbReference type="AlphaFoldDB" id="A0A562S9M4"/>